<proteinExistence type="predicted"/>
<reference evidence="3" key="1">
    <citation type="journal article" date="2019" name="Int. J. Syst. Evol. Microbiol.">
        <title>The Global Catalogue of Microorganisms (GCM) 10K type strain sequencing project: providing services to taxonomists for standard genome sequencing and annotation.</title>
        <authorList>
            <consortium name="The Broad Institute Genomics Platform"/>
            <consortium name="The Broad Institute Genome Sequencing Center for Infectious Disease"/>
            <person name="Wu L."/>
            <person name="Ma J."/>
        </authorList>
    </citation>
    <scope>NUCLEOTIDE SEQUENCE [LARGE SCALE GENOMIC DNA]</scope>
    <source>
        <strain evidence="3">CCUG 55608</strain>
    </source>
</reference>
<keyword evidence="1" id="KW-1133">Transmembrane helix</keyword>
<keyword evidence="1" id="KW-0812">Transmembrane</keyword>
<keyword evidence="1" id="KW-0472">Membrane</keyword>
<dbReference type="RefSeq" id="WP_379884276.1">
    <property type="nucleotide sequence ID" value="NZ_JBHTLP010000007.1"/>
</dbReference>
<organism evidence="2 3">
    <name type="scientific">Larkinella insperata</name>
    <dbReference type="NCBI Taxonomy" id="332158"/>
    <lineage>
        <taxon>Bacteria</taxon>
        <taxon>Pseudomonadati</taxon>
        <taxon>Bacteroidota</taxon>
        <taxon>Cytophagia</taxon>
        <taxon>Cytophagales</taxon>
        <taxon>Spirosomataceae</taxon>
        <taxon>Larkinella</taxon>
    </lineage>
</organism>
<evidence type="ECO:0000313" key="3">
    <source>
        <dbReference type="Proteomes" id="UP001597116"/>
    </source>
</evidence>
<gene>
    <name evidence="2" type="ORF">ACFQ4C_08580</name>
</gene>
<evidence type="ECO:0000313" key="2">
    <source>
        <dbReference type="EMBL" id="MFD1141161.1"/>
    </source>
</evidence>
<name>A0ABW3Q7F0_9BACT</name>
<keyword evidence="3" id="KW-1185">Reference proteome</keyword>
<accession>A0ABW3Q7F0</accession>
<feature type="transmembrane region" description="Helical" evidence="1">
    <location>
        <begin position="70"/>
        <end position="88"/>
    </location>
</feature>
<comment type="caution">
    <text evidence="2">The sequence shown here is derived from an EMBL/GenBank/DDBJ whole genome shotgun (WGS) entry which is preliminary data.</text>
</comment>
<dbReference type="Pfam" id="PF10067">
    <property type="entry name" value="DUF2306"/>
    <property type="match status" value="1"/>
</dbReference>
<dbReference type="InterPro" id="IPR018750">
    <property type="entry name" value="DUF2306_membrane"/>
</dbReference>
<evidence type="ECO:0000256" key="1">
    <source>
        <dbReference type="SAM" id="Phobius"/>
    </source>
</evidence>
<dbReference type="EMBL" id="JBHTLP010000007">
    <property type="protein sequence ID" value="MFD1141161.1"/>
    <property type="molecule type" value="Genomic_DNA"/>
</dbReference>
<dbReference type="Proteomes" id="UP001597116">
    <property type="component" value="Unassembled WGS sequence"/>
</dbReference>
<sequence>MGLTTLIVVYRTVLVYSHPSPALLNRYLLTKWILGPHIVFASIALVTGPFQFSDRLRKRNVPLHRTLGKVYVLAIFAASRLPLPGVFFTTT</sequence>
<feature type="transmembrane region" description="Helical" evidence="1">
    <location>
        <begin position="33"/>
        <end position="50"/>
    </location>
</feature>
<protein>
    <submittedName>
        <fullName evidence="2">DUF2306 domain-containing protein</fullName>
    </submittedName>
</protein>